<dbReference type="STRING" id="453.Lfee_1541"/>
<dbReference type="EMBL" id="UASS01000001">
    <property type="protein sequence ID" value="SPX59294.1"/>
    <property type="molecule type" value="Genomic_DNA"/>
</dbReference>
<organism evidence="2 4">
    <name type="scientific">Legionella feeleii</name>
    <dbReference type="NCBI Taxonomy" id="453"/>
    <lineage>
        <taxon>Bacteria</taxon>
        <taxon>Pseudomonadati</taxon>
        <taxon>Pseudomonadota</taxon>
        <taxon>Gammaproteobacteria</taxon>
        <taxon>Legionellales</taxon>
        <taxon>Legionellaceae</taxon>
        <taxon>Legionella</taxon>
    </lineage>
</organism>
<name>A0A0W0TNL3_9GAMM</name>
<keyword evidence="4" id="KW-1185">Reference proteome</keyword>
<dbReference type="Proteomes" id="UP000251942">
    <property type="component" value="Unassembled WGS sequence"/>
</dbReference>
<reference evidence="2 4" key="1">
    <citation type="submission" date="2015-11" db="EMBL/GenBank/DDBJ databases">
        <title>Genomic analysis of 38 Legionella species identifies large and diverse effector repertoires.</title>
        <authorList>
            <person name="Burstein D."/>
            <person name="Amaro F."/>
            <person name="Zusman T."/>
            <person name="Lifshitz Z."/>
            <person name="Cohen O."/>
            <person name="Gilbert J.A."/>
            <person name="Pupko T."/>
            <person name="Shuman H.A."/>
            <person name="Segal G."/>
        </authorList>
    </citation>
    <scope>NUCLEOTIDE SEQUENCE [LARGE SCALE GENOMIC DNA]</scope>
    <source>
        <strain evidence="2 4">WO-44C</strain>
    </source>
</reference>
<proteinExistence type="predicted"/>
<keyword evidence="2" id="KW-0808">Transferase</keyword>
<dbReference type="GO" id="GO:0016740">
    <property type="term" value="F:transferase activity"/>
    <property type="evidence" value="ECO:0007669"/>
    <property type="project" value="UniProtKB-KW"/>
</dbReference>
<evidence type="ECO:0000313" key="3">
    <source>
        <dbReference type="EMBL" id="SPX59294.1"/>
    </source>
</evidence>
<dbReference type="InterPro" id="IPR029044">
    <property type="entry name" value="Nucleotide-diphossugar_trans"/>
</dbReference>
<dbReference type="InterPro" id="IPR031757">
    <property type="entry name" value="Lgt1_Glycosyltransf"/>
</dbReference>
<dbReference type="PATRIC" id="fig|453.4.peg.1690"/>
<dbReference type="Gene3D" id="3.90.550.20">
    <property type="match status" value="1"/>
</dbReference>
<sequence length="145" mass="16811">MTYNFNPHRHIKIWLSKNPASFLNLENRARLIKMRATNPTDEINFIYDSSLLSAQALRDLDIFCKKYQIVAKDVQKDVIPNCTTAEEKNLIKSYQDEITNLEAGGNLAVACDLIRWLHPVYELGTYTDFDVPVDTRFNHHLIMPK</sequence>
<dbReference type="Pfam" id="PF16849">
    <property type="entry name" value="Glyco_transf_88"/>
    <property type="match status" value="1"/>
</dbReference>
<reference evidence="3 5" key="2">
    <citation type="submission" date="2018-06" db="EMBL/GenBank/DDBJ databases">
        <authorList>
            <consortium name="Pathogen Informatics"/>
            <person name="Doyle S."/>
        </authorList>
    </citation>
    <scope>NUCLEOTIDE SEQUENCE [LARGE SCALE GENOMIC DNA]</scope>
    <source>
        <strain evidence="3 5">NCTC12022</strain>
    </source>
</reference>
<evidence type="ECO:0000313" key="4">
    <source>
        <dbReference type="Proteomes" id="UP000054698"/>
    </source>
</evidence>
<protein>
    <submittedName>
        <fullName evidence="2">Putative glucosyltransferase Lgt1</fullName>
    </submittedName>
</protein>
<dbReference type="Proteomes" id="UP000054698">
    <property type="component" value="Unassembled WGS sequence"/>
</dbReference>
<evidence type="ECO:0000313" key="5">
    <source>
        <dbReference type="Proteomes" id="UP000251942"/>
    </source>
</evidence>
<feature type="domain" description="Lgt1 glycosyltransferase" evidence="1">
    <location>
        <begin position="2"/>
        <end position="136"/>
    </location>
</feature>
<evidence type="ECO:0000259" key="1">
    <source>
        <dbReference type="Pfam" id="PF16849"/>
    </source>
</evidence>
<dbReference type="EMBL" id="LNYB01000079">
    <property type="protein sequence ID" value="KTC97187.1"/>
    <property type="molecule type" value="Genomic_DNA"/>
</dbReference>
<dbReference type="SUPFAM" id="SSF53448">
    <property type="entry name" value="Nucleotide-diphospho-sugar transferases"/>
    <property type="match status" value="1"/>
</dbReference>
<gene>
    <name evidence="2" type="ORF">Lfee_1541</name>
    <name evidence="3" type="ORF">NCTC12022_00115</name>
</gene>
<dbReference type="RefSeq" id="WP_058445514.1">
    <property type="nucleotide sequence ID" value="NZ_CAAAHT010000058.1"/>
</dbReference>
<dbReference type="AlphaFoldDB" id="A0A0W0TNL3"/>
<accession>A0A0W0TNL3</accession>
<evidence type="ECO:0000313" key="2">
    <source>
        <dbReference type="EMBL" id="KTC97187.1"/>
    </source>
</evidence>
<dbReference type="OrthoDB" id="5649302at2"/>